<comment type="similarity">
    <text evidence="3">Belongs to the metallo-dependent hydrolases superfamily. Phosphotriesterase family.</text>
</comment>
<gene>
    <name evidence="4" type="ORF">VST7929_02889</name>
</gene>
<dbReference type="InterPro" id="IPR032466">
    <property type="entry name" value="Metal_Hydrolase"/>
</dbReference>
<dbReference type="GO" id="GO:0050490">
    <property type="term" value="F:1,4-lactonase activity"/>
    <property type="evidence" value="ECO:0007669"/>
    <property type="project" value="UniProtKB-EC"/>
</dbReference>
<protein>
    <submittedName>
        <fullName evidence="4">Phospho-furanose lactonase</fullName>
        <ecNumber evidence="4">3.1.1.25</ecNumber>
    </submittedName>
</protein>
<dbReference type="Proteomes" id="UP000838672">
    <property type="component" value="Unassembled WGS sequence"/>
</dbReference>
<dbReference type="PANTHER" id="PTHR10819:SF3">
    <property type="entry name" value="PHOSPHOTRIESTERASE-RELATED PROTEIN"/>
    <property type="match status" value="1"/>
</dbReference>
<dbReference type="PROSITE" id="PS51347">
    <property type="entry name" value="PHOSPHOTRIESTERASE_2"/>
    <property type="match status" value="1"/>
</dbReference>
<dbReference type="PANTHER" id="PTHR10819">
    <property type="entry name" value="PHOSPHOTRIESTERASE-RELATED"/>
    <property type="match status" value="1"/>
</dbReference>
<feature type="modified residue" description="N6-carboxylysine" evidence="3">
    <location>
        <position position="153"/>
    </location>
</feature>
<keyword evidence="2 4" id="KW-0378">Hydrolase</keyword>
<dbReference type="SUPFAM" id="SSF51556">
    <property type="entry name" value="Metallo-dependent hydrolases"/>
    <property type="match status" value="1"/>
</dbReference>
<dbReference type="EC" id="3.1.1.25" evidence="4"/>
<dbReference type="Gene3D" id="3.20.20.140">
    <property type="entry name" value="Metal-dependent hydrolases"/>
    <property type="match status" value="1"/>
</dbReference>
<evidence type="ECO:0000256" key="2">
    <source>
        <dbReference type="ARBA" id="ARBA00022801"/>
    </source>
</evidence>
<dbReference type="PIRSF" id="PIRSF016839">
    <property type="entry name" value="PhP"/>
    <property type="match status" value="1"/>
</dbReference>
<keyword evidence="5" id="KW-1185">Reference proteome</keyword>
<comment type="caution">
    <text evidence="4">The sequence shown here is derived from an EMBL/GenBank/DDBJ whole genome shotgun (WGS) entry which is preliminary data.</text>
</comment>
<dbReference type="Pfam" id="PF02126">
    <property type="entry name" value="PTE"/>
    <property type="match status" value="1"/>
</dbReference>
<proteinExistence type="inferred from homology"/>
<organism evidence="4 5">
    <name type="scientific">Vibrio stylophorae</name>
    <dbReference type="NCBI Taxonomy" id="659351"/>
    <lineage>
        <taxon>Bacteria</taxon>
        <taxon>Pseudomonadati</taxon>
        <taxon>Pseudomonadota</taxon>
        <taxon>Gammaproteobacteria</taxon>
        <taxon>Vibrionales</taxon>
        <taxon>Vibrionaceae</taxon>
        <taxon>Vibrio</taxon>
    </lineage>
</organism>
<reference evidence="4" key="1">
    <citation type="submission" date="2021-11" db="EMBL/GenBank/DDBJ databases">
        <authorList>
            <person name="Rodrigo-Torres L."/>
            <person name="Arahal R. D."/>
            <person name="Lucena T."/>
        </authorList>
    </citation>
    <scope>NUCLEOTIDE SEQUENCE</scope>
    <source>
        <strain evidence="4">CECT 7929</strain>
    </source>
</reference>
<keyword evidence="1" id="KW-0479">Metal-binding</keyword>
<evidence type="ECO:0000313" key="4">
    <source>
        <dbReference type="EMBL" id="CAH0535248.1"/>
    </source>
</evidence>
<sequence>MTFIRTLTQDIQPSELGVTYAHDHIYCLPPYWQSKGEADLLLDDAQASGKELADFVACGGQSIYDATAPDYGRDVRVVAALAQQYQVNIIATAGLNKGFLWSSRYPHAKTHPHCGESFAQWIERHSVEQISQHIAAEVVVGIEGTAFRAGVIKCGTGYNQISPLEHKVMQATALAVKETGAPMHCHTEMGTMALEQLAILKQQGVDLSRVGLAHLDRNPDPWLHQQIAKTGAFLCFDGMSRIKYFPEHIRSQALIALCKKGYQQQILIGGDFARKSMSAHYGLGGLGLAYILRDWRPRFVQEAHAEGLDGEALLHDFFVANPARYLQFA</sequence>
<dbReference type="EMBL" id="CAKLDI010000002">
    <property type="protein sequence ID" value="CAH0535248.1"/>
    <property type="molecule type" value="Genomic_DNA"/>
</dbReference>
<accession>A0ABN8DZV4</accession>
<dbReference type="RefSeq" id="WP_237468116.1">
    <property type="nucleotide sequence ID" value="NZ_CAKLDI010000002.1"/>
</dbReference>
<evidence type="ECO:0000256" key="3">
    <source>
        <dbReference type="PROSITE-ProRule" id="PRU00679"/>
    </source>
</evidence>
<evidence type="ECO:0000313" key="5">
    <source>
        <dbReference type="Proteomes" id="UP000838672"/>
    </source>
</evidence>
<dbReference type="InterPro" id="IPR001559">
    <property type="entry name" value="Phosphotriesterase"/>
</dbReference>
<evidence type="ECO:0000256" key="1">
    <source>
        <dbReference type="ARBA" id="ARBA00022723"/>
    </source>
</evidence>
<name>A0ABN8DZV4_9VIBR</name>